<dbReference type="PANTHER" id="PTHR43701:SF2">
    <property type="entry name" value="MEMBRANE TRANSPORTER PROTEIN YJNA-RELATED"/>
    <property type="match status" value="1"/>
</dbReference>
<evidence type="ECO:0000256" key="2">
    <source>
        <dbReference type="ARBA" id="ARBA00009142"/>
    </source>
</evidence>
<dbReference type="InterPro" id="IPR051598">
    <property type="entry name" value="TSUP/Inactive_protease-like"/>
</dbReference>
<accession>A0A2T1C6D0</accession>
<dbReference type="InterPro" id="IPR002781">
    <property type="entry name" value="TM_pro_TauE-like"/>
</dbReference>
<feature type="transmembrane region" description="Helical" evidence="6">
    <location>
        <begin position="12"/>
        <end position="39"/>
    </location>
</feature>
<dbReference type="GO" id="GO:0005886">
    <property type="term" value="C:plasma membrane"/>
    <property type="evidence" value="ECO:0007669"/>
    <property type="project" value="UniProtKB-SubCell"/>
</dbReference>
<keyword evidence="5 6" id="KW-0472">Membrane</keyword>
<dbReference type="PANTHER" id="PTHR43701">
    <property type="entry name" value="MEMBRANE TRANSPORTER PROTEIN MJ0441-RELATED"/>
    <property type="match status" value="1"/>
</dbReference>
<evidence type="ECO:0000256" key="3">
    <source>
        <dbReference type="ARBA" id="ARBA00022692"/>
    </source>
</evidence>
<keyword evidence="6" id="KW-1003">Cell membrane</keyword>
<dbReference type="RefSeq" id="WP_106287884.1">
    <property type="nucleotide sequence ID" value="NZ_CAWNTC010000242.1"/>
</dbReference>
<comment type="subcellular location">
    <subcellularLocation>
        <location evidence="6">Cell membrane</location>
        <topology evidence="6">Multi-pass membrane protein</topology>
    </subcellularLocation>
    <subcellularLocation>
        <location evidence="1">Membrane</location>
        <topology evidence="1">Multi-pass membrane protein</topology>
    </subcellularLocation>
</comment>
<evidence type="ECO:0000256" key="4">
    <source>
        <dbReference type="ARBA" id="ARBA00022989"/>
    </source>
</evidence>
<organism evidence="7 8">
    <name type="scientific">Merismopedia glauca CCAP 1448/3</name>
    <dbReference type="NCBI Taxonomy" id="1296344"/>
    <lineage>
        <taxon>Bacteria</taxon>
        <taxon>Bacillati</taxon>
        <taxon>Cyanobacteriota</taxon>
        <taxon>Cyanophyceae</taxon>
        <taxon>Synechococcales</taxon>
        <taxon>Merismopediaceae</taxon>
        <taxon>Merismopedia</taxon>
    </lineage>
</organism>
<feature type="transmembrane region" description="Helical" evidence="6">
    <location>
        <begin position="201"/>
        <end position="220"/>
    </location>
</feature>
<comment type="similarity">
    <text evidence="2 6">Belongs to the 4-toluene sulfonate uptake permease (TSUP) (TC 2.A.102) family.</text>
</comment>
<feature type="transmembrane region" description="Helical" evidence="6">
    <location>
        <begin position="74"/>
        <end position="92"/>
    </location>
</feature>
<feature type="transmembrane region" description="Helical" evidence="6">
    <location>
        <begin position="232"/>
        <end position="249"/>
    </location>
</feature>
<evidence type="ECO:0000256" key="5">
    <source>
        <dbReference type="ARBA" id="ARBA00023136"/>
    </source>
</evidence>
<comment type="caution">
    <text evidence="7">The sequence shown here is derived from an EMBL/GenBank/DDBJ whole genome shotgun (WGS) entry which is preliminary data.</text>
</comment>
<feature type="transmembrane region" description="Helical" evidence="6">
    <location>
        <begin position="137"/>
        <end position="163"/>
    </location>
</feature>
<evidence type="ECO:0000313" key="7">
    <source>
        <dbReference type="EMBL" id="PSB03809.1"/>
    </source>
</evidence>
<evidence type="ECO:0000313" key="8">
    <source>
        <dbReference type="Proteomes" id="UP000238762"/>
    </source>
</evidence>
<keyword evidence="3 6" id="KW-0812">Transmembrane</keyword>
<sequence>MTTNIWLLISSGFISGILAGLLGIGGGTVIVPLLVALGVSPLQSVATSSLTILITSISGTIQNWRLGYLDIKRVISLGLPAIITAQLGVLLANLLPSYFVLLGFGILLITNIYLLNLRRQLISSESYGNKKTISPSIARLITGSIGGILAGLFGVGGGVVMVPLQLLLLGENIKLAIQTSLGVVVITAISALLGHALSGNVVVNVGLILGVGGLLGTQVGTRLLPKIPDDQIVLIFRGFLMVLSVYIFFQAWQSYQNYKI</sequence>
<dbReference type="Proteomes" id="UP000238762">
    <property type="component" value="Unassembled WGS sequence"/>
</dbReference>
<keyword evidence="8" id="KW-1185">Reference proteome</keyword>
<dbReference type="AlphaFoldDB" id="A0A2T1C6D0"/>
<dbReference type="EMBL" id="PVWJ01000024">
    <property type="protein sequence ID" value="PSB03809.1"/>
    <property type="molecule type" value="Genomic_DNA"/>
</dbReference>
<reference evidence="7 8" key="2">
    <citation type="submission" date="2018-03" db="EMBL/GenBank/DDBJ databases">
        <title>The ancient ancestry and fast evolution of plastids.</title>
        <authorList>
            <person name="Moore K.R."/>
            <person name="Magnabosco C."/>
            <person name="Momper L."/>
            <person name="Gold D.A."/>
            <person name="Bosak T."/>
            <person name="Fournier G.P."/>
        </authorList>
    </citation>
    <scope>NUCLEOTIDE SEQUENCE [LARGE SCALE GENOMIC DNA]</scope>
    <source>
        <strain evidence="7 8">CCAP 1448/3</strain>
    </source>
</reference>
<dbReference type="OrthoDB" id="464048at2"/>
<dbReference type="Pfam" id="PF01925">
    <property type="entry name" value="TauE"/>
    <property type="match status" value="1"/>
</dbReference>
<reference evidence="7 8" key="1">
    <citation type="submission" date="2018-02" db="EMBL/GenBank/DDBJ databases">
        <authorList>
            <person name="Cohen D.B."/>
            <person name="Kent A.D."/>
        </authorList>
    </citation>
    <scope>NUCLEOTIDE SEQUENCE [LARGE SCALE GENOMIC DNA]</scope>
    <source>
        <strain evidence="7 8">CCAP 1448/3</strain>
    </source>
</reference>
<gene>
    <name evidence="7" type="ORF">C7B64_06775</name>
</gene>
<name>A0A2T1C6D0_9CYAN</name>
<feature type="transmembrane region" description="Helical" evidence="6">
    <location>
        <begin position="175"/>
        <end position="194"/>
    </location>
</feature>
<feature type="transmembrane region" description="Helical" evidence="6">
    <location>
        <begin position="98"/>
        <end position="116"/>
    </location>
</feature>
<feature type="transmembrane region" description="Helical" evidence="6">
    <location>
        <begin position="45"/>
        <end position="62"/>
    </location>
</feature>
<evidence type="ECO:0000256" key="1">
    <source>
        <dbReference type="ARBA" id="ARBA00004141"/>
    </source>
</evidence>
<proteinExistence type="inferred from homology"/>
<evidence type="ECO:0000256" key="6">
    <source>
        <dbReference type="RuleBase" id="RU363041"/>
    </source>
</evidence>
<keyword evidence="4 6" id="KW-1133">Transmembrane helix</keyword>
<protein>
    <recommendedName>
        <fullName evidence="6">Probable membrane transporter protein</fullName>
    </recommendedName>
</protein>